<dbReference type="EMBL" id="NXLW01000001">
    <property type="protein sequence ID" value="RDU73692.1"/>
    <property type="molecule type" value="Genomic_DNA"/>
</dbReference>
<proteinExistence type="predicted"/>
<evidence type="ECO:0000256" key="7">
    <source>
        <dbReference type="ARBA" id="ARBA00023065"/>
    </source>
</evidence>
<evidence type="ECO:0000256" key="4">
    <source>
        <dbReference type="ARBA" id="ARBA00022475"/>
    </source>
</evidence>
<feature type="transmembrane region" description="Helical" evidence="10">
    <location>
        <begin position="84"/>
        <end position="110"/>
    </location>
</feature>
<dbReference type="InterPro" id="IPR048279">
    <property type="entry name" value="MdtK-like"/>
</dbReference>
<dbReference type="InterPro" id="IPR050222">
    <property type="entry name" value="MATE_MdtK"/>
</dbReference>
<evidence type="ECO:0000256" key="3">
    <source>
        <dbReference type="ARBA" id="ARBA00022449"/>
    </source>
</evidence>
<dbReference type="InterPro" id="IPR002528">
    <property type="entry name" value="MATE_fam"/>
</dbReference>
<dbReference type="PANTHER" id="PTHR43298">
    <property type="entry name" value="MULTIDRUG RESISTANCE PROTEIN NORM-RELATED"/>
    <property type="match status" value="1"/>
</dbReference>
<dbReference type="AlphaFoldDB" id="A0A3D8J8D3"/>
<dbReference type="PANTHER" id="PTHR43298:SF2">
    <property type="entry name" value="FMN_FAD EXPORTER YEEO-RELATED"/>
    <property type="match status" value="1"/>
</dbReference>
<feature type="transmembrane region" description="Helical" evidence="10">
    <location>
        <begin position="356"/>
        <end position="374"/>
    </location>
</feature>
<evidence type="ECO:0000313" key="11">
    <source>
        <dbReference type="EMBL" id="RDU73692.1"/>
    </source>
</evidence>
<comment type="subcellular location">
    <subcellularLocation>
        <location evidence="1">Cell membrane</location>
        <topology evidence="1">Multi-pass membrane protein</topology>
    </subcellularLocation>
</comment>
<feature type="transmembrane region" description="Helical" evidence="10">
    <location>
        <begin position="316"/>
        <end position="336"/>
    </location>
</feature>
<sequence length="446" mass="49470">MLTTKTKIARILNIAIPSALQSGLDMLNLFLALFFLAKISPLSFTALSLGANYIIIFYPISAIFGIGANVLMSRRYSAKKYFEMNLVYATLLYSAIIFSLPLLFITYLGIPLYLQALDLSTELYTATYSYVLITIFALPAIIAKNVIISSFAAIGDTKQPFYIKVIMTFLSVFGNVILIQGAFGIEGKGLFGAAVVSVFISYLELIALLLLVKFSKTPIRLLFMFRLHFLLNGLKVAIPTGIERIFTIISLNIILFFVGKYAIVYGDSAMNGFQAGTKIEGFALIPGFSFTLAIMSLMGQCIGVKDYKLGFEYTKLCAIVASIVLGICGLLLALFAEQFSLLFMSEDSVAIEISSMYLIIIGLSQIPLILSFIYDGALRGAGWTQIPLFINIISISLFRLLPMLIASTQGWHLYSLFIIIFIETYIRAIIFYVVFQSGIWRKKKNI</sequence>
<gene>
    <name evidence="11" type="ORF">CQA66_00450</name>
</gene>
<feature type="transmembrane region" description="Helical" evidence="10">
    <location>
        <begin position="283"/>
        <end position="304"/>
    </location>
</feature>
<evidence type="ECO:0000256" key="10">
    <source>
        <dbReference type="SAM" id="Phobius"/>
    </source>
</evidence>
<comment type="caution">
    <text evidence="11">The sequence shown here is derived from an EMBL/GenBank/DDBJ whole genome shotgun (WGS) entry which is preliminary data.</text>
</comment>
<keyword evidence="4" id="KW-1003">Cell membrane</keyword>
<evidence type="ECO:0000256" key="5">
    <source>
        <dbReference type="ARBA" id="ARBA00022692"/>
    </source>
</evidence>
<keyword evidence="6 10" id="KW-1133">Transmembrane helix</keyword>
<feature type="transmembrane region" description="Helical" evidence="10">
    <location>
        <begin position="411"/>
        <end position="435"/>
    </location>
</feature>
<feature type="transmembrane region" description="Helical" evidence="10">
    <location>
        <begin position="12"/>
        <end position="37"/>
    </location>
</feature>
<dbReference type="GO" id="GO:0015297">
    <property type="term" value="F:antiporter activity"/>
    <property type="evidence" value="ECO:0007669"/>
    <property type="project" value="UniProtKB-KW"/>
</dbReference>
<evidence type="ECO:0000256" key="9">
    <source>
        <dbReference type="ARBA" id="ARBA00031636"/>
    </source>
</evidence>
<organism evidence="11 12">
    <name type="scientific">Helicobacter aurati</name>
    <dbReference type="NCBI Taxonomy" id="137778"/>
    <lineage>
        <taxon>Bacteria</taxon>
        <taxon>Pseudomonadati</taxon>
        <taxon>Campylobacterota</taxon>
        <taxon>Epsilonproteobacteria</taxon>
        <taxon>Campylobacterales</taxon>
        <taxon>Helicobacteraceae</taxon>
        <taxon>Helicobacter</taxon>
    </lineage>
</organism>
<name>A0A3D8J8D3_9HELI</name>
<keyword evidence="3" id="KW-0050">Antiport</keyword>
<dbReference type="OrthoDB" id="9805232at2"/>
<feature type="transmembrane region" description="Helical" evidence="10">
    <location>
        <begin position="49"/>
        <end position="72"/>
    </location>
</feature>
<dbReference type="GO" id="GO:0006811">
    <property type="term" value="P:monoatomic ion transport"/>
    <property type="evidence" value="ECO:0007669"/>
    <property type="project" value="UniProtKB-KW"/>
</dbReference>
<evidence type="ECO:0000256" key="6">
    <source>
        <dbReference type="ARBA" id="ARBA00022989"/>
    </source>
</evidence>
<accession>A0A3D8J8D3</accession>
<feature type="transmembrane region" description="Helical" evidence="10">
    <location>
        <begin position="386"/>
        <end position="405"/>
    </location>
</feature>
<keyword evidence="12" id="KW-1185">Reference proteome</keyword>
<keyword evidence="7" id="KW-0406">Ion transport</keyword>
<protein>
    <recommendedName>
        <fullName evidence="9">Multidrug-efflux transporter</fullName>
    </recommendedName>
</protein>
<dbReference type="NCBIfam" id="TIGR00797">
    <property type="entry name" value="matE"/>
    <property type="match status" value="1"/>
</dbReference>
<dbReference type="PIRSF" id="PIRSF006603">
    <property type="entry name" value="DinF"/>
    <property type="match status" value="1"/>
</dbReference>
<keyword evidence="5 10" id="KW-0812">Transmembrane</keyword>
<dbReference type="Proteomes" id="UP000256424">
    <property type="component" value="Unassembled WGS sequence"/>
</dbReference>
<evidence type="ECO:0000256" key="2">
    <source>
        <dbReference type="ARBA" id="ARBA00022448"/>
    </source>
</evidence>
<evidence type="ECO:0000256" key="8">
    <source>
        <dbReference type="ARBA" id="ARBA00023136"/>
    </source>
</evidence>
<reference evidence="11 12" key="1">
    <citation type="submission" date="2018-04" db="EMBL/GenBank/DDBJ databases">
        <title>Novel Campyloabacter and Helicobacter Species and Strains.</title>
        <authorList>
            <person name="Mannion A.J."/>
            <person name="Shen Z."/>
            <person name="Fox J.G."/>
        </authorList>
    </citation>
    <scope>NUCLEOTIDE SEQUENCE [LARGE SCALE GENOMIC DNA]</scope>
    <source>
        <strain evidence="11 12">MIT 97-5075</strain>
    </source>
</reference>
<dbReference type="GO" id="GO:0042910">
    <property type="term" value="F:xenobiotic transmembrane transporter activity"/>
    <property type="evidence" value="ECO:0007669"/>
    <property type="project" value="InterPro"/>
</dbReference>
<evidence type="ECO:0000313" key="12">
    <source>
        <dbReference type="Proteomes" id="UP000256424"/>
    </source>
</evidence>
<keyword evidence="2" id="KW-0813">Transport</keyword>
<feature type="transmembrane region" description="Helical" evidence="10">
    <location>
        <begin position="189"/>
        <end position="212"/>
    </location>
</feature>
<dbReference type="RefSeq" id="WP_104762525.1">
    <property type="nucleotide sequence ID" value="NZ_FZPM01000005.1"/>
</dbReference>
<feature type="transmembrane region" description="Helical" evidence="10">
    <location>
        <begin position="245"/>
        <end position="263"/>
    </location>
</feature>
<evidence type="ECO:0000256" key="1">
    <source>
        <dbReference type="ARBA" id="ARBA00004651"/>
    </source>
</evidence>
<keyword evidence="8 10" id="KW-0472">Membrane</keyword>
<feature type="transmembrane region" description="Helical" evidence="10">
    <location>
        <begin position="161"/>
        <end position="183"/>
    </location>
</feature>
<dbReference type="GO" id="GO:0005886">
    <property type="term" value="C:plasma membrane"/>
    <property type="evidence" value="ECO:0007669"/>
    <property type="project" value="UniProtKB-SubCell"/>
</dbReference>
<dbReference type="Pfam" id="PF01554">
    <property type="entry name" value="MatE"/>
    <property type="match status" value="2"/>
</dbReference>
<feature type="transmembrane region" description="Helical" evidence="10">
    <location>
        <begin position="130"/>
        <end position="154"/>
    </location>
</feature>